<name>A0A4S3PYX9_9BACI</name>
<dbReference type="STRING" id="1033734.GCA_000285535_04046"/>
<dbReference type="AlphaFoldDB" id="A0A4S3PYX9"/>
<dbReference type="RefSeq" id="WP_136377999.1">
    <property type="nucleotide sequence ID" value="NZ_SLUB01000002.1"/>
</dbReference>
<sequence length="61" mass="7074">MNYLDFKKIQDALNDTYRTLQNEVGEELDPLKSILQAKNDLLQAMSHSTSIDVDLLRYKSE</sequence>
<dbReference type="EMBL" id="SLUB01000002">
    <property type="protein sequence ID" value="THE15147.1"/>
    <property type="molecule type" value="Genomic_DNA"/>
</dbReference>
<accession>A0A4S3PYX9</accession>
<dbReference type="Proteomes" id="UP000306477">
    <property type="component" value="Unassembled WGS sequence"/>
</dbReference>
<reference evidence="1 2" key="1">
    <citation type="journal article" date="2019" name="Indoor Air">
        <title>Impacts of indoor surface finishes on bacterial viability.</title>
        <authorList>
            <person name="Hu J."/>
            <person name="Maamar S.B."/>
            <person name="Glawe A.J."/>
            <person name="Gottel N."/>
            <person name="Gilbert J.A."/>
            <person name="Hartmann E.M."/>
        </authorList>
    </citation>
    <scope>NUCLEOTIDE SEQUENCE [LARGE SCALE GENOMIC DNA]</scope>
    <source>
        <strain evidence="1 2">AF060A6</strain>
    </source>
</reference>
<protein>
    <submittedName>
        <fullName evidence="1">Uncharacterized protein</fullName>
    </submittedName>
</protein>
<evidence type="ECO:0000313" key="1">
    <source>
        <dbReference type="EMBL" id="THE15147.1"/>
    </source>
</evidence>
<keyword evidence="2" id="KW-1185">Reference proteome</keyword>
<gene>
    <name evidence="1" type="ORF">E1I69_02205</name>
</gene>
<proteinExistence type="predicted"/>
<organism evidence="1 2">
    <name type="scientific">Bacillus timonensis</name>
    <dbReference type="NCBI Taxonomy" id="1033734"/>
    <lineage>
        <taxon>Bacteria</taxon>
        <taxon>Bacillati</taxon>
        <taxon>Bacillota</taxon>
        <taxon>Bacilli</taxon>
        <taxon>Bacillales</taxon>
        <taxon>Bacillaceae</taxon>
        <taxon>Bacillus</taxon>
    </lineage>
</organism>
<dbReference type="OrthoDB" id="2886479at2"/>
<comment type="caution">
    <text evidence="1">The sequence shown here is derived from an EMBL/GenBank/DDBJ whole genome shotgun (WGS) entry which is preliminary data.</text>
</comment>
<evidence type="ECO:0000313" key="2">
    <source>
        <dbReference type="Proteomes" id="UP000306477"/>
    </source>
</evidence>